<dbReference type="InterPro" id="IPR002110">
    <property type="entry name" value="Ankyrin_rpt"/>
</dbReference>
<dbReference type="InterPro" id="IPR036770">
    <property type="entry name" value="Ankyrin_rpt-contain_sf"/>
</dbReference>
<feature type="repeat" description="ANK" evidence="3">
    <location>
        <begin position="47"/>
        <end position="79"/>
    </location>
</feature>
<dbReference type="AlphaFoldDB" id="A0A317XAZ9"/>
<evidence type="ECO:0000256" key="3">
    <source>
        <dbReference type="PROSITE-ProRule" id="PRU00023"/>
    </source>
</evidence>
<dbReference type="OrthoDB" id="194358at2759"/>
<dbReference type="PANTHER" id="PTHR24123:SF33">
    <property type="entry name" value="PROTEIN HOS4"/>
    <property type="match status" value="1"/>
</dbReference>
<dbReference type="Proteomes" id="UP000246702">
    <property type="component" value="Unassembled WGS sequence"/>
</dbReference>
<dbReference type="PROSITE" id="PS50297">
    <property type="entry name" value="ANK_REP_REGION"/>
    <property type="match status" value="1"/>
</dbReference>
<name>A0A317XAZ9_9EURO</name>
<gene>
    <name evidence="4" type="ORF">BO94DRAFT_130095</name>
</gene>
<dbReference type="STRING" id="1450535.A0A317XAZ9"/>
<dbReference type="InterPro" id="IPR051165">
    <property type="entry name" value="Multifunctional_ANK_Repeat"/>
</dbReference>
<dbReference type="EMBL" id="MSFK01000002">
    <property type="protein sequence ID" value="PWY95565.1"/>
    <property type="molecule type" value="Genomic_DNA"/>
</dbReference>
<evidence type="ECO:0000313" key="5">
    <source>
        <dbReference type="Proteomes" id="UP000246702"/>
    </source>
</evidence>
<accession>A0A317XAZ9</accession>
<dbReference type="SMART" id="SM00248">
    <property type="entry name" value="ANK"/>
    <property type="match status" value="2"/>
</dbReference>
<dbReference type="PANTHER" id="PTHR24123">
    <property type="entry name" value="ANKYRIN REPEAT-CONTAINING"/>
    <property type="match status" value="1"/>
</dbReference>
<sequence length="164" mass="17941">MAVEAGQFVIVQALLQSALAAHKGDIDLINKLLERGADVNNGPAAYGGITALQFAVLSGLLGVTRKLLGVGAKVNVRRAQKYGRTASEDAAEHGRIDMKRSLKKDRKQFIRAIKLAERNGHLAASLLLKTFGIGPSQLSRHMRVSLMTIVRLRRRMKGRNMTMI</sequence>
<keyword evidence="5" id="KW-1185">Reference proteome</keyword>
<dbReference type="PROSITE" id="PS50088">
    <property type="entry name" value="ANK_REPEAT"/>
    <property type="match status" value="1"/>
</dbReference>
<proteinExistence type="predicted"/>
<dbReference type="Gene3D" id="1.25.40.20">
    <property type="entry name" value="Ankyrin repeat-containing domain"/>
    <property type="match status" value="1"/>
</dbReference>
<organism evidence="4 5">
    <name type="scientific">Aspergillus sclerotioniger CBS 115572</name>
    <dbReference type="NCBI Taxonomy" id="1450535"/>
    <lineage>
        <taxon>Eukaryota</taxon>
        <taxon>Fungi</taxon>
        <taxon>Dikarya</taxon>
        <taxon>Ascomycota</taxon>
        <taxon>Pezizomycotina</taxon>
        <taxon>Eurotiomycetes</taxon>
        <taxon>Eurotiomycetidae</taxon>
        <taxon>Eurotiales</taxon>
        <taxon>Aspergillaceae</taxon>
        <taxon>Aspergillus</taxon>
        <taxon>Aspergillus subgen. Circumdati</taxon>
    </lineage>
</organism>
<dbReference type="GeneID" id="37107777"/>
<comment type="caution">
    <text evidence="4">The sequence shown here is derived from an EMBL/GenBank/DDBJ whole genome shotgun (WGS) entry which is preliminary data.</text>
</comment>
<evidence type="ECO:0000313" key="4">
    <source>
        <dbReference type="EMBL" id="PWY95565.1"/>
    </source>
</evidence>
<evidence type="ECO:0000256" key="1">
    <source>
        <dbReference type="ARBA" id="ARBA00022737"/>
    </source>
</evidence>
<protein>
    <submittedName>
        <fullName evidence="4">Uncharacterized protein</fullName>
    </submittedName>
</protein>
<dbReference type="Pfam" id="PF12796">
    <property type="entry name" value="Ank_2"/>
    <property type="match status" value="1"/>
</dbReference>
<dbReference type="SUPFAM" id="SSF48403">
    <property type="entry name" value="Ankyrin repeat"/>
    <property type="match status" value="1"/>
</dbReference>
<reference evidence="4 5" key="1">
    <citation type="submission" date="2016-12" db="EMBL/GenBank/DDBJ databases">
        <title>The genomes of Aspergillus section Nigri reveals drivers in fungal speciation.</title>
        <authorList>
            <consortium name="DOE Joint Genome Institute"/>
            <person name="Vesth T.C."/>
            <person name="Nybo J."/>
            <person name="Theobald S."/>
            <person name="Brandl J."/>
            <person name="Frisvad J.C."/>
            <person name="Nielsen K.F."/>
            <person name="Lyhne E.K."/>
            <person name="Kogle M.E."/>
            <person name="Kuo A."/>
            <person name="Riley R."/>
            <person name="Clum A."/>
            <person name="Nolan M."/>
            <person name="Lipzen A."/>
            <person name="Salamov A."/>
            <person name="Henrissat B."/>
            <person name="Wiebenga A."/>
            <person name="De Vries R.P."/>
            <person name="Grigoriev I.V."/>
            <person name="Mortensen U.H."/>
            <person name="Andersen M.R."/>
            <person name="Baker S.E."/>
        </authorList>
    </citation>
    <scope>NUCLEOTIDE SEQUENCE [LARGE SCALE GENOMIC DNA]</scope>
    <source>
        <strain evidence="4 5">CBS 115572</strain>
    </source>
</reference>
<keyword evidence="1" id="KW-0677">Repeat</keyword>
<dbReference type="RefSeq" id="XP_025472326.1">
    <property type="nucleotide sequence ID" value="XM_025605634.1"/>
</dbReference>
<evidence type="ECO:0000256" key="2">
    <source>
        <dbReference type="ARBA" id="ARBA00023043"/>
    </source>
</evidence>
<keyword evidence="2 3" id="KW-0040">ANK repeat</keyword>